<comment type="subcellular location">
    <subcellularLocation>
        <location evidence="11">Cytoplasm</location>
    </subcellularLocation>
</comment>
<dbReference type="Gene3D" id="3.40.50.150">
    <property type="entry name" value="Vaccinia Virus protein VP39"/>
    <property type="match status" value="1"/>
</dbReference>
<dbReference type="OrthoDB" id="9790080at2"/>
<evidence type="ECO:0000256" key="3">
    <source>
        <dbReference type="ARBA" id="ARBA00022679"/>
    </source>
</evidence>
<organism evidence="14 15">
    <name type="scientific">Rhodoferax lacus</name>
    <dbReference type="NCBI Taxonomy" id="2184758"/>
    <lineage>
        <taxon>Bacteria</taxon>
        <taxon>Pseudomonadati</taxon>
        <taxon>Pseudomonadota</taxon>
        <taxon>Betaproteobacteria</taxon>
        <taxon>Burkholderiales</taxon>
        <taxon>Comamonadaceae</taxon>
        <taxon>Rhodoferax</taxon>
    </lineage>
</organism>
<evidence type="ECO:0000256" key="4">
    <source>
        <dbReference type="ARBA" id="ARBA00022691"/>
    </source>
</evidence>
<feature type="binding site" evidence="11">
    <location>
        <position position="64"/>
    </location>
    <ligand>
        <name>S-adenosyl-L-methionine</name>
        <dbReference type="ChEBI" id="CHEBI:59789"/>
    </ligand>
</feature>
<dbReference type="PIRSF" id="PIRSF005461">
    <property type="entry name" value="23S_rRNA_mtase"/>
    <property type="match status" value="1"/>
</dbReference>
<keyword evidence="2 11" id="KW-0489">Methyltransferase</keyword>
<gene>
    <name evidence="11" type="primary">rlmE</name>
    <name evidence="11" type="synonym">ftsJ</name>
    <name evidence="11" type="synonym">rrmJ</name>
    <name evidence="14" type="ORF">DIC66_10715</name>
</gene>
<dbReference type="GO" id="GO:0005737">
    <property type="term" value="C:cytoplasm"/>
    <property type="evidence" value="ECO:0007669"/>
    <property type="project" value="UniProtKB-SubCell"/>
</dbReference>
<dbReference type="PANTHER" id="PTHR10920">
    <property type="entry name" value="RIBOSOMAL RNA METHYLTRANSFERASE"/>
    <property type="match status" value="1"/>
</dbReference>
<feature type="binding site" evidence="11">
    <location>
        <position position="133"/>
    </location>
    <ligand>
        <name>S-adenosyl-L-methionine</name>
        <dbReference type="ChEBI" id="CHEBI:59789"/>
    </ligand>
</feature>
<dbReference type="PANTHER" id="PTHR10920:SF18">
    <property type="entry name" value="RRNA METHYLTRANSFERASE 2, MITOCHONDRIAL"/>
    <property type="match status" value="1"/>
</dbReference>
<evidence type="ECO:0000256" key="10">
    <source>
        <dbReference type="ARBA" id="ARBA00048970"/>
    </source>
</evidence>
<keyword evidence="4 11" id="KW-0949">S-adenosyl-L-methionine</keyword>
<name>A0A3E1RC68_9BURK</name>
<dbReference type="AlphaFoldDB" id="A0A3E1RC68"/>
<feature type="binding site" evidence="11">
    <location>
        <position position="108"/>
    </location>
    <ligand>
        <name>S-adenosyl-L-methionine</name>
        <dbReference type="ChEBI" id="CHEBI:59789"/>
    </ligand>
</feature>
<comment type="similarity">
    <text evidence="11">Belongs to the class I-like SAM-binding methyltransferase superfamily. RNA methyltransferase RlmE family.</text>
</comment>
<feature type="binding site" evidence="11">
    <location>
        <position position="92"/>
    </location>
    <ligand>
        <name>S-adenosyl-L-methionine</name>
        <dbReference type="ChEBI" id="CHEBI:59789"/>
    </ligand>
</feature>
<feature type="active site" description="Proton acceptor" evidence="11 12">
    <location>
        <position position="173"/>
    </location>
</feature>
<dbReference type="InterPro" id="IPR050082">
    <property type="entry name" value="RNA_methyltr_RlmE"/>
</dbReference>
<protein>
    <recommendedName>
        <fullName evidence="7 11">Ribosomal RNA large subunit methyltransferase E</fullName>
        <ecNumber evidence="6 11">2.1.1.166</ecNumber>
    </recommendedName>
    <alternativeName>
        <fullName evidence="9 11">23S rRNA Um2552 methyltransferase</fullName>
    </alternativeName>
    <alternativeName>
        <fullName evidence="8 11">rRNA (uridine-2'-O-)-methyltransferase</fullName>
    </alternativeName>
</protein>
<dbReference type="GO" id="GO:0008650">
    <property type="term" value="F:rRNA (uridine-2'-O-)-methyltransferase activity"/>
    <property type="evidence" value="ECO:0007669"/>
    <property type="project" value="UniProtKB-UniRule"/>
</dbReference>
<sequence length="217" mass="23746">MKTKTSSKKVNKAWLHDHINDPYVKLAAREGYRARAAYKLKEIDETLHLIKPGQLVVDLGSTPGAWSQYLRRRMSPDGAAVGALNGTIIALDLLPMEPIEGVTFIQGDFREADVLLQLEAALAGRQADIVVSDMAPNLSGISSADAARVEYLVELAIEFSQNHMKPQGALVAKVFHGASYNDVVQHFKNAFATVKPFKPKASRDRSSETFLVGMGLK</sequence>
<evidence type="ECO:0000256" key="5">
    <source>
        <dbReference type="ARBA" id="ARBA00037569"/>
    </source>
</evidence>
<evidence type="ECO:0000256" key="7">
    <source>
        <dbReference type="ARBA" id="ARBA00041129"/>
    </source>
</evidence>
<evidence type="ECO:0000259" key="13">
    <source>
        <dbReference type="Pfam" id="PF01728"/>
    </source>
</evidence>
<evidence type="ECO:0000256" key="2">
    <source>
        <dbReference type="ARBA" id="ARBA00022603"/>
    </source>
</evidence>
<reference evidence="14 15" key="1">
    <citation type="submission" date="2018-05" db="EMBL/GenBank/DDBJ databases">
        <title>Rhodoferax soyangensis sp.nov., isolated from an oligotrophic freshwater lake.</title>
        <authorList>
            <person name="Park M."/>
        </authorList>
    </citation>
    <scope>NUCLEOTIDE SEQUENCE [LARGE SCALE GENOMIC DNA]</scope>
    <source>
        <strain evidence="14 15">IMCC26218</strain>
    </source>
</reference>
<keyword evidence="3 11" id="KW-0808">Transferase</keyword>
<dbReference type="InterPro" id="IPR015507">
    <property type="entry name" value="rRNA-MeTfrase_E"/>
</dbReference>
<accession>A0A3E1RC68</accession>
<feature type="domain" description="Ribosomal RNA methyltransferase FtsJ" evidence="13">
    <location>
        <begin position="32"/>
        <end position="215"/>
    </location>
</feature>
<evidence type="ECO:0000256" key="1">
    <source>
        <dbReference type="ARBA" id="ARBA00022552"/>
    </source>
</evidence>
<evidence type="ECO:0000256" key="6">
    <source>
        <dbReference type="ARBA" id="ARBA00038861"/>
    </source>
</evidence>
<evidence type="ECO:0000256" key="12">
    <source>
        <dbReference type="PIRSR" id="PIRSR005461-1"/>
    </source>
</evidence>
<dbReference type="InterPro" id="IPR002877">
    <property type="entry name" value="RNA_MeTrfase_FtsJ_dom"/>
</dbReference>
<keyword evidence="1 11" id="KW-0698">rRNA processing</keyword>
<keyword evidence="15" id="KW-1185">Reference proteome</keyword>
<dbReference type="EMBL" id="QFZK01000005">
    <property type="protein sequence ID" value="RFO96956.1"/>
    <property type="molecule type" value="Genomic_DNA"/>
</dbReference>
<evidence type="ECO:0000313" key="14">
    <source>
        <dbReference type="EMBL" id="RFO96956.1"/>
    </source>
</evidence>
<dbReference type="Proteomes" id="UP000260665">
    <property type="component" value="Unassembled WGS sequence"/>
</dbReference>
<dbReference type="RefSeq" id="WP_117176939.1">
    <property type="nucleotide sequence ID" value="NZ_QFZK01000005.1"/>
</dbReference>
<evidence type="ECO:0000256" key="11">
    <source>
        <dbReference type="HAMAP-Rule" id="MF_01547"/>
    </source>
</evidence>
<comment type="caution">
    <text evidence="14">The sequence shown here is derived from an EMBL/GenBank/DDBJ whole genome shotgun (WGS) entry which is preliminary data.</text>
</comment>
<proteinExistence type="inferred from homology"/>
<dbReference type="EC" id="2.1.1.166" evidence="6 11"/>
<comment type="catalytic activity">
    <reaction evidence="10 11">
        <text>uridine(2552) in 23S rRNA + S-adenosyl-L-methionine = 2'-O-methyluridine(2552) in 23S rRNA + S-adenosyl-L-homocysteine + H(+)</text>
        <dbReference type="Rhea" id="RHEA:42720"/>
        <dbReference type="Rhea" id="RHEA-COMP:10202"/>
        <dbReference type="Rhea" id="RHEA-COMP:10203"/>
        <dbReference type="ChEBI" id="CHEBI:15378"/>
        <dbReference type="ChEBI" id="CHEBI:57856"/>
        <dbReference type="ChEBI" id="CHEBI:59789"/>
        <dbReference type="ChEBI" id="CHEBI:65315"/>
        <dbReference type="ChEBI" id="CHEBI:74478"/>
        <dbReference type="EC" id="2.1.1.166"/>
    </reaction>
</comment>
<dbReference type="SUPFAM" id="SSF53335">
    <property type="entry name" value="S-adenosyl-L-methionine-dependent methyltransferases"/>
    <property type="match status" value="1"/>
</dbReference>
<comment type="function">
    <text evidence="5 11">Specifically methylates the uridine in position 2552 of 23S rRNA at the 2'-O position of the ribose in the fully assembled 50S ribosomal subunit.</text>
</comment>
<evidence type="ECO:0000313" key="15">
    <source>
        <dbReference type="Proteomes" id="UP000260665"/>
    </source>
</evidence>
<evidence type="ECO:0000256" key="9">
    <source>
        <dbReference type="ARBA" id="ARBA00042745"/>
    </source>
</evidence>
<dbReference type="InterPro" id="IPR029063">
    <property type="entry name" value="SAM-dependent_MTases_sf"/>
</dbReference>
<dbReference type="Pfam" id="PF01728">
    <property type="entry name" value="FtsJ"/>
    <property type="match status" value="1"/>
</dbReference>
<keyword evidence="11" id="KW-0963">Cytoplasm</keyword>
<dbReference type="HAMAP" id="MF_01547">
    <property type="entry name" value="RNA_methyltr_E"/>
    <property type="match status" value="1"/>
</dbReference>
<feature type="binding site" evidence="11">
    <location>
        <position position="66"/>
    </location>
    <ligand>
        <name>S-adenosyl-L-methionine</name>
        <dbReference type="ChEBI" id="CHEBI:59789"/>
    </ligand>
</feature>
<evidence type="ECO:0000256" key="8">
    <source>
        <dbReference type="ARBA" id="ARBA00041995"/>
    </source>
</evidence>